<evidence type="ECO:0000313" key="2">
    <source>
        <dbReference type="Proteomes" id="UP000003688"/>
    </source>
</evidence>
<gene>
    <name evidence="1" type="ORF">Cflav_PD1457</name>
</gene>
<dbReference type="RefSeq" id="WP_007417818.1">
    <property type="nucleotide sequence ID" value="NZ_ABOX02000049.1"/>
</dbReference>
<protein>
    <submittedName>
        <fullName evidence="1">Uncharacterized protein</fullName>
    </submittedName>
</protein>
<evidence type="ECO:0000313" key="1">
    <source>
        <dbReference type="EMBL" id="EEF58113.1"/>
    </source>
</evidence>
<name>B9XPT2_PEDPL</name>
<dbReference type="Proteomes" id="UP000003688">
    <property type="component" value="Unassembled WGS sequence"/>
</dbReference>
<reference evidence="1 2" key="1">
    <citation type="journal article" date="2011" name="J. Bacteriol.">
        <title>Genome sequence of 'Pedosphaera parvula' Ellin514, an aerobic Verrucomicrobial isolate from pasture soil.</title>
        <authorList>
            <person name="Kant R."/>
            <person name="van Passel M.W."/>
            <person name="Sangwan P."/>
            <person name="Palva A."/>
            <person name="Lucas S."/>
            <person name="Copeland A."/>
            <person name="Lapidus A."/>
            <person name="Glavina Del Rio T."/>
            <person name="Dalin E."/>
            <person name="Tice H."/>
            <person name="Bruce D."/>
            <person name="Goodwin L."/>
            <person name="Pitluck S."/>
            <person name="Chertkov O."/>
            <person name="Larimer F.W."/>
            <person name="Land M.L."/>
            <person name="Hauser L."/>
            <person name="Brettin T.S."/>
            <person name="Detter J.C."/>
            <person name="Han S."/>
            <person name="de Vos W.M."/>
            <person name="Janssen P.H."/>
            <person name="Smidt H."/>
        </authorList>
    </citation>
    <scope>NUCLEOTIDE SEQUENCE [LARGE SCALE GENOMIC DNA]</scope>
    <source>
        <strain evidence="1 2">Ellin514</strain>
    </source>
</reference>
<comment type="caution">
    <text evidence="1">The sequence shown here is derived from an EMBL/GenBank/DDBJ whole genome shotgun (WGS) entry which is preliminary data.</text>
</comment>
<proteinExistence type="predicted"/>
<dbReference type="EMBL" id="ABOX02000049">
    <property type="protein sequence ID" value="EEF58113.1"/>
    <property type="molecule type" value="Genomic_DNA"/>
</dbReference>
<dbReference type="AlphaFoldDB" id="B9XPT2"/>
<accession>B9XPT2</accession>
<keyword evidence="2" id="KW-1185">Reference proteome</keyword>
<feature type="non-terminal residue" evidence="1">
    <location>
        <position position="1"/>
    </location>
</feature>
<organism evidence="1 2">
    <name type="scientific">Pedosphaera parvula (strain Ellin514)</name>
    <dbReference type="NCBI Taxonomy" id="320771"/>
    <lineage>
        <taxon>Bacteria</taxon>
        <taxon>Pseudomonadati</taxon>
        <taxon>Verrucomicrobiota</taxon>
        <taxon>Pedosphaerae</taxon>
        <taxon>Pedosphaerales</taxon>
        <taxon>Pedosphaeraceae</taxon>
        <taxon>Pedosphaera</taxon>
    </lineage>
</organism>
<sequence length="113" mass="12408">PKIEKLESNVWTELKVKNPFARAARNQWTGMKEELHGGEGFTFMGAAPVTNAPWRLTFVCIERVVIKDAARDVVAHVTGTNSVERNSRTFSGRQFTVMSPEVQPAGGVGAAQH</sequence>